<dbReference type="EMBL" id="LR796644">
    <property type="protein sequence ID" value="CAB4155501.1"/>
    <property type="molecule type" value="Genomic_DNA"/>
</dbReference>
<dbReference type="EMBL" id="LR797177">
    <property type="protein sequence ID" value="CAB4191649.1"/>
    <property type="molecule type" value="Genomic_DNA"/>
</dbReference>
<dbReference type="EMBL" id="LR796961">
    <property type="protein sequence ID" value="CAB4178371.1"/>
    <property type="molecule type" value="Genomic_DNA"/>
</dbReference>
<evidence type="ECO:0000313" key="6">
    <source>
        <dbReference type="EMBL" id="CAB4178371.1"/>
    </source>
</evidence>
<dbReference type="EMBL" id="LR797452">
    <property type="protein sequence ID" value="CAB4217847.1"/>
    <property type="molecule type" value="Genomic_DNA"/>
</dbReference>
<evidence type="ECO:0000313" key="5">
    <source>
        <dbReference type="EMBL" id="CAB4172176.1"/>
    </source>
</evidence>
<evidence type="ECO:0000313" key="9">
    <source>
        <dbReference type="EMBL" id="CAB4213152.1"/>
    </source>
</evidence>
<protein>
    <submittedName>
        <fullName evidence="2">Uncharacterized protein</fullName>
    </submittedName>
</protein>
<dbReference type="EMBL" id="LR796762">
    <property type="protein sequence ID" value="CAB4164585.1"/>
    <property type="molecule type" value="Genomic_DNA"/>
</dbReference>
<proteinExistence type="predicted"/>
<dbReference type="EMBL" id="LR797395">
    <property type="protein sequence ID" value="CAB4213152.1"/>
    <property type="molecule type" value="Genomic_DNA"/>
</dbReference>
<evidence type="ECO:0000313" key="2">
    <source>
        <dbReference type="EMBL" id="CAB4155501.1"/>
    </source>
</evidence>
<accession>A0A6J5ND88</accession>
<evidence type="ECO:0000313" key="4">
    <source>
        <dbReference type="EMBL" id="CAB4164585.1"/>
    </source>
</evidence>
<dbReference type="EMBL" id="LR796698">
    <property type="protein sequence ID" value="CAB4160193.1"/>
    <property type="molecule type" value="Genomic_DNA"/>
</dbReference>
<dbReference type="EMBL" id="LR798341">
    <property type="protein sequence ID" value="CAB5225157.1"/>
    <property type="molecule type" value="Genomic_DNA"/>
</dbReference>
<gene>
    <name evidence="6" type="ORF">UFOVP1002_122</name>
    <name evidence="7" type="ORF">UFOVP1217_73</name>
    <name evidence="8" type="ORF">UFOVP1343_57</name>
    <name evidence="9" type="ORF">UFOVP1438_106</name>
    <name evidence="12" type="ORF">UFOVP1541_79</name>
    <name evidence="10" type="ORF">UFOVP1592_102</name>
    <name evidence="1" type="ORF">UFOVP465_151</name>
    <name evidence="2" type="ORF">UFOVP666_9</name>
    <name evidence="3" type="ORF">UFOVP727_86</name>
    <name evidence="11" type="ORF">UFOVP741_89</name>
    <name evidence="4" type="ORF">UFOVP819_37</name>
    <name evidence="5" type="ORF">UFOVP926_50</name>
</gene>
<evidence type="ECO:0000313" key="11">
    <source>
        <dbReference type="EMBL" id="CAB5225157.1"/>
    </source>
</evidence>
<evidence type="ECO:0000313" key="7">
    <source>
        <dbReference type="EMBL" id="CAB4191649.1"/>
    </source>
</evidence>
<evidence type="ECO:0000313" key="1">
    <source>
        <dbReference type="EMBL" id="CAB4145232.1"/>
    </source>
</evidence>
<dbReference type="EMBL" id="LR796443">
    <property type="protein sequence ID" value="CAB4145232.1"/>
    <property type="molecule type" value="Genomic_DNA"/>
</dbReference>
<dbReference type="EMBL" id="LR796878">
    <property type="protein sequence ID" value="CAB4172176.1"/>
    <property type="molecule type" value="Genomic_DNA"/>
</dbReference>
<dbReference type="EMBL" id="LR797305">
    <property type="protein sequence ID" value="CAB4200668.1"/>
    <property type="molecule type" value="Genomic_DNA"/>
</dbReference>
<dbReference type="EMBL" id="LR798395">
    <property type="protein sequence ID" value="CAB5228959.1"/>
    <property type="molecule type" value="Genomic_DNA"/>
</dbReference>
<evidence type="ECO:0000313" key="8">
    <source>
        <dbReference type="EMBL" id="CAB4200668.1"/>
    </source>
</evidence>
<name>A0A6J5ND88_9CAUD</name>
<reference evidence="2" key="1">
    <citation type="submission" date="2020-04" db="EMBL/GenBank/DDBJ databases">
        <authorList>
            <person name="Chiriac C."/>
            <person name="Salcher M."/>
            <person name="Ghai R."/>
            <person name="Kavagutti S V."/>
        </authorList>
    </citation>
    <scope>NUCLEOTIDE SEQUENCE</scope>
</reference>
<evidence type="ECO:0000313" key="12">
    <source>
        <dbReference type="EMBL" id="CAB5228959.1"/>
    </source>
</evidence>
<evidence type="ECO:0000313" key="3">
    <source>
        <dbReference type="EMBL" id="CAB4160193.1"/>
    </source>
</evidence>
<evidence type="ECO:0000313" key="10">
    <source>
        <dbReference type="EMBL" id="CAB4217847.1"/>
    </source>
</evidence>
<organism evidence="2">
    <name type="scientific">uncultured Caudovirales phage</name>
    <dbReference type="NCBI Taxonomy" id="2100421"/>
    <lineage>
        <taxon>Viruses</taxon>
        <taxon>Duplodnaviria</taxon>
        <taxon>Heunggongvirae</taxon>
        <taxon>Uroviricota</taxon>
        <taxon>Caudoviricetes</taxon>
        <taxon>Peduoviridae</taxon>
        <taxon>Maltschvirus</taxon>
        <taxon>Maltschvirus maltsch</taxon>
    </lineage>
</organism>
<sequence length="428" mass="46859">MGTAYNFIDESERIFLEQGAFVANNLDDLWSSNGTIATDPTIYLDSDFGSLKLTPSSSENYVRFNYHSSVLSVPSQYAITTDVDGNDYVESFMWVRATKNCTLYLQTVLTKVKPDVITSVFNFVDPFDRVTGNEGSHTVFIGGSDVPTWHLIRSVPVAIPETGRWSIGVNFRVVFSTLTDAYLNIARPTAQTSQRFLLGDFFTSVMGNLPEIFLESDFANYSTNQPTYPLSRFVDAITTTAGDLYDQTISFEYLDSSEGGSNSNLFTLSRLIDPRVCDSSYLFWLAQFRGRPILITYQPSTEGVGWSVFLLDRPSSLLDGNSVLGNDATNLGGLPAGIDSFARWQVETGYYGHNAGTVEAMVSAVGRSLTGDRTVNYTLSTNTIAFTTKQSETFGTVVGDIGSSTPAVLSLVEPARPLGMIVTHTLTA</sequence>